<dbReference type="EMBL" id="JABAGR010000001">
    <property type="protein sequence ID" value="NMF24983.1"/>
    <property type="molecule type" value="Genomic_DNA"/>
</dbReference>
<proteinExistence type="predicted"/>
<accession>A0A7X9T8T5</accession>
<evidence type="ECO:0000313" key="1">
    <source>
        <dbReference type="EMBL" id="NMF24983.1"/>
    </source>
</evidence>
<dbReference type="Proteomes" id="UP000565613">
    <property type="component" value="Unassembled WGS sequence"/>
</dbReference>
<evidence type="ECO:0000313" key="2">
    <source>
        <dbReference type="Proteomes" id="UP000565613"/>
    </source>
</evidence>
<reference evidence="1 2" key="1">
    <citation type="submission" date="2020-04" db="EMBL/GenBank/DDBJ databases">
        <authorList>
            <person name="Hitch T.C.A."/>
            <person name="Wylensek D."/>
            <person name="Clavel T."/>
        </authorList>
    </citation>
    <scope>NUCLEOTIDE SEQUENCE [LARGE SCALE GENOMIC DNA]</scope>
    <source>
        <strain evidence="1 2">105184</strain>
    </source>
</reference>
<organism evidence="1 2">
    <name type="scientific">Parafannyhessea umbonata</name>
    <dbReference type="NCBI Taxonomy" id="604330"/>
    <lineage>
        <taxon>Bacteria</taxon>
        <taxon>Bacillati</taxon>
        <taxon>Actinomycetota</taxon>
        <taxon>Coriobacteriia</taxon>
        <taxon>Coriobacteriales</taxon>
        <taxon>Atopobiaceae</taxon>
        <taxon>Parafannyhessea</taxon>
    </lineage>
</organism>
<gene>
    <name evidence="1" type="ORF">HF885_00800</name>
</gene>
<sequence>MARVLFSLAFLDDAETVYSHRLKKRLGSVLSMIESFPDSGTRIKSKFLASKYGDETRVCNIEPFHLVYSYDREADTVYIHGLIPQRSVH</sequence>
<comment type="caution">
    <text evidence="1">The sequence shown here is derived from an EMBL/GenBank/DDBJ whole genome shotgun (WGS) entry which is preliminary data.</text>
</comment>
<dbReference type="RefSeq" id="WP_170103080.1">
    <property type="nucleotide sequence ID" value="NZ_JABAGR010000001.1"/>
</dbReference>
<protein>
    <submittedName>
        <fullName evidence="1">Type II toxin-antitoxin system RelE/ParE family toxin</fullName>
    </submittedName>
</protein>
<dbReference type="AlphaFoldDB" id="A0A7X9T8T5"/>
<name>A0A7X9T8T5_9ACTN</name>